<dbReference type="Proteomes" id="UP000594263">
    <property type="component" value="Unplaced"/>
</dbReference>
<reference evidence="1" key="1">
    <citation type="submission" date="2021-01" db="UniProtKB">
        <authorList>
            <consortium name="EnsemblPlants"/>
        </authorList>
    </citation>
    <scope>IDENTIFICATION</scope>
</reference>
<proteinExistence type="predicted"/>
<evidence type="ECO:0000313" key="1">
    <source>
        <dbReference type="EnsemblPlants" id="Kaladp0094s0149.1.v1.1"/>
    </source>
</evidence>
<sequence>MKNVTDSVVYLGHWSSAGSFGFNTDMAAGSSLHSGLYLMLFSEDFTRSSGSYLTLWLFTHGAEVLKIVVKQKSYKGFLGFVG</sequence>
<protein>
    <submittedName>
        <fullName evidence="1">Uncharacterized protein</fullName>
    </submittedName>
</protein>
<accession>A0A7N1A654</accession>
<dbReference type="Gramene" id="Kaladp0094s0149.1.v1.1">
    <property type="protein sequence ID" value="Kaladp0094s0149.1.v1.1"/>
    <property type="gene ID" value="Kaladp0094s0149.v1.1"/>
</dbReference>
<name>A0A7N1A654_KALFE</name>
<dbReference type="AlphaFoldDB" id="A0A7N1A654"/>
<dbReference type="EnsemblPlants" id="Kaladp0094s0149.1.v1.1">
    <property type="protein sequence ID" value="Kaladp0094s0149.1.v1.1"/>
    <property type="gene ID" value="Kaladp0094s0149.v1.1"/>
</dbReference>
<organism evidence="1 2">
    <name type="scientific">Kalanchoe fedtschenkoi</name>
    <name type="common">Lavender scallops</name>
    <name type="synonym">South American air plant</name>
    <dbReference type="NCBI Taxonomy" id="63787"/>
    <lineage>
        <taxon>Eukaryota</taxon>
        <taxon>Viridiplantae</taxon>
        <taxon>Streptophyta</taxon>
        <taxon>Embryophyta</taxon>
        <taxon>Tracheophyta</taxon>
        <taxon>Spermatophyta</taxon>
        <taxon>Magnoliopsida</taxon>
        <taxon>eudicotyledons</taxon>
        <taxon>Gunneridae</taxon>
        <taxon>Pentapetalae</taxon>
        <taxon>Saxifragales</taxon>
        <taxon>Crassulaceae</taxon>
        <taxon>Kalanchoe</taxon>
    </lineage>
</organism>
<keyword evidence="2" id="KW-1185">Reference proteome</keyword>
<evidence type="ECO:0000313" key="2">
    <source>
        <dbReference type="Proteomes" id="UP000594263"/>
    </source>
</evidence>